<keyword evidence="2" id="KW-0732">Signal</keyword>
<reference evidence="3 4" key="1">
    <citation type="submission" date="2021-05" db="EMBL/GenBank/DDBJ databases">
        <title>Culturable bacteria isolated from Daya Bay.</title>
        <authorList>
            <person name="Zheng W."/>
            <person name="Yu S."/>
            <person name="Huang Y."/>
        </authorList>
    </citation>
    <scope>NUCLEOTIDE SEQUENCE [LARGE SCALE GENOMIC DNA]</scope>
    <source>
        <strain evidence="3 4">DP4N28-5</strain>
    </source>
</reference>
<protein>
    <recommendedName>
        <fullName evidence="5">Ferrochelatase</fullName>
    </recommendedName>
</protein>
<organism evidence="3 4">
    <name type="scientific">Maritimibacter dapengensis</name>
    <dbReference type="NCBI Taxonomy" id="2836868"/>
    <lineage>
        <taxon>Bacteria</taxon>
        <taxon>Pseudomonadati</taxon>
        <taxon>Pseudomonadota</taxon>
        <taxon>Alphaproteobacteria</taxon>
        <taxon>Rhodobacterales</taxon>
        <taxon>Roseobacteraceae</taxon>
        <taxon>Maritimibacter</taxon>
    </lineage>
</organism>
<proteinExistence type="predicted"/>
<evidence type="ECO:0000256" key="2">
    <source>
        <dbReference type="SAM" id="SignalP"/>
    </source>
</evidence>
<dbReference type="EMBL" id="JAHUZE010000003">
    <property type="protein sequence ID" value="MBV7379727.1"/>
    <property type="molecule type" value="Genomic_DNA"/>
</dbReference>
<accession>A0ABS6T5U5</accession>
<dbReference type="RefSeq" id="WP_218392921.1">
    <property type="nucleotide sequence ID" value="NZ_JAHUZE010000003.1"/>
</dbReference>
<gene>
    <name evidence="3" type="ORF">KJP28_12410</name>
</gene>
<comment type="caution">
    <text evidence="3">The sequence shown here is derived from an EMBL/GenBank/DDBJ whole genome shotgun (WGS) entry which is preliminary data.</text>
</comment>
<feature type="signal peptide" evidence="2">
    <location>
        <begin position="1"/>
        <end position="19"/>
    </location>
</feature>
<evidence type="ECO:0000313" key="4">
    <source>
        <dbReference type="Proteomes" id="UP000756530"/>
    </source>
</evidence>
<keyword evidence="4" id="KW-1185">Reference proteome</keyword>
<feature type="chain" id="PRO_5046745166" description="Ferrochelatase" evidence="2">
    <location>
        <begin position="20"/>
        <end position="61"/>
    </location>
</feature>
<keyword evidence="1" id="KW-0472">Membrane</keyword>
<sequence length="61" mass="6426">MKKLAIGLTLALVATAASAGALVEPIMEQEVIVQSTSSSVDHGIIPPIFFLLFVGIGFWLL</sequence>
<name>A0ABS6T5U5_9RHOB</name>
<feature type="transmembrane region" description="Helical" evidence="1">
    <location>
        <begin position="43"/>
        <end position="60"/>
    </location>
</feature>
<dbReference type="Proteomes" id="UP000756530">
    <property type="component" value="Unassembled WGS sequence"/>
</dbReference>
<evidence type="ECO:0000256" key="1">
    <source>
        <dbReference type="SAM" id="Phobius"/>
    </source>
</evidence>
<evidence type="ECO:0000313" key="3">
    <source>
        <dbReference type="EMBL" id="MBV7379727.1"/>
    </source>
</evidence>
<evidence type="ECO:0008006" key="5">
    <source>
        <dbReference type="Google" id="ProtNLM"/>
    </source>
</evidence>
<keyword evidence="1" id="KW-0812">Transmembrane</keyword>
<keyword evidence="1" id="KW-1133">Transmembrane helix</keyword>